<evidence type="ECO:0000313" key="3">
    <source>
        <dbReference type="EMBL" id="KTB00615.1"/>
    </source>
</evidence>
<dbReference type="GO" id="GO:0007017">
    <property type="term" value="P:microtubule-based process"/>
    <property type="evidence" value="ECO:0007669"/>
    <property type="project" value="EnsemblFungi"/>
</dbReference>
<dbReference type="PANTHER" id="PTHR28626">
    <property type="entry name" value="SRR1-LIKE PROTEIN"/>
    <property type="match status" value="1"/>
</dbReference>
<dbReference type="VEuPathDB" id="FungiDB:CAGL0F05093g"/>
<dbReference type="Pfam" id="PF07985">
    <property type="entry name" value="SRR1"/>
    <property type="match status" value="1"/>
</dbReference>
<dbReference type="VEuPathDB" id="FungiDB:GWK60_F04697"/>
<dbReference type="EMBL" id="LLZZ01000137">
    <property type="protein sequence ID" value="KTB00615.1"/>
    <property type="molecule type" value="Genomic_DNA"/>
</dbReference>
<name>A0A0W0CTB8_CANGB</name>
<evidence type="ECO:0000259" key="2">
    <source>
        <dbReference type="Pfam" id="PF07985"/>
    </source>
</evidence>
<dbReference type="AlphaFoldDB" id="A0A0W0CTB8"/>
<dbReference type="InterPro" id="IPR040044">
    <property type="entry name" value="SRR1L"/>
</dbReference>
<evidence type="ECO:0000313" key="4">
    <source>
        <dbReference type="Proteomes" id="UP000054886"/>
    </source>
</evidence>
<evidence type="ECO:0000256" key="1">
    <source>
        <dbReference type="ARBA" id="ARBA00009856"/>
    </source>
</evidence>
<accession>A0A0W0CTB8</accession>
<comment type="caution">
    <text evidence="3">The sequence shown here is derived from an EMBL/GenBank/DDBJ whole genome shotgun (WGS) entry which is preliminary data.</text>
</comment>
<dbReference type="Proteomes" id="UP000054886">
    <property type="component" value="Unassembled WGS sequence"/>
</dbReference>
<sequence length="265" mass="30660">MARGIDELNSVIDSYREVIRKSDLFGKTIECLQSYNISKIRCLALGSFAEEFPAKYQLALLLEILDNINTIKEVSLYDPVFNEVDKLFIKEQSNWHIVEQEHYQDTKNCGETLFYMPHAPLDLTEEVIKREKPKLILGNEMSQHTDRYTEKQLYDKYPLLSKLVYGSKNYSKVSNPKINVSAEGDGFVRQESKKSRRRKNKWHIEPTVIDYSSVPSYFADGLIMITNYKSSSTSEDGENTTVDLIKKGQEQWNHSFSDLSLFEIA</sequence>
<gene>
    <name evidence="3" type="ORF">AO440_001312</name>
</gene>
<dbReference type="PANTHER" id="PTHR28626:SF3">
    <property type="entry name" value="SRR1-LIKE PROTEIN"/>
    <property type="match status" value="1"/>
</dbReference>
<feature type="domain" description="SRR1-like" evidence="2">
    <location>
        <begin position="34"/>
        <end position="262"/>
    </location>
</feature>
<organism evidence="3 4">
    <name type="scientific">Candida glabrata</name>
    <name type="common">Yeast</name>
    <name type="synonym">Torulopsis glabrata</name>
    <dbReference type="NCBI Taxonomy" id="5478"/>
    <lineage>
        <taxon>Eukaryota</taxon>
        <taxon>Fungi</taxon>
        <taxon>Dikarya</taxon>
        <taxon>Ascomycota</taxon>
        <taxon>Saccharomycotina</taxon>
        <taxon>Saccharomycetes</taxon>
        <taxon>Saccharomycetales</taxon>
        <taxon>Saccharomycetaceae</taxon>
        <taxon>Nakaseomyces</taxon>
    </lineage>
</organism>
<comment type="similarity">
    <text evidence="1">Belongs to the SRR1 family.</text>
</comment>
<dbReference type="InterPro" id="IPR012942">
    <property type="entry name" value="SRR1-like"/>
</dbReference>
<protein>
    <submittedName>
        <fullName evidence="3">SRR1-like protein BER1</fullName>
    </submittedName>
</protein>
<dbReference type="VEuPathDB" id="FungiDB:GVI51_F04719"/>
<reference evidence="3 4" key="1">
    <citation type="submission" date="2015-10" db="EMBL/GenBank/DDBJ databases">
        <title>Draft genomes sequences of Candida glabrata isolates 1A, 1B, 2A, 2B, 3A and 3B.</title>
        <authorList>
            <person name="Haavelsrud O.E."/>
            <person name="Gaustad P."/>
        </authorList>
    </citation>
    <scope>NUCLEOTIDE SEQUENCE [LARGE SCALE GENOMIC DNA]</scope>
    <source>
        <strain evidence="3">910700640</strain>
    </source>
</reference>
<dbReference type="GO" id="GO:0005737">
    <property type="term" value="C:cytoplasm"/>
    <property type="evidence" value="ECO:0007669"/>
    <property type="project" value="TreeGrafter"/>
</dbReference>
<dbReference type="VEuPathDB" id="FungiDB:B1J91_F05093g"/>
<proteinExistence type="inferred from homology"/>
<dbReference type="GO" id="GO:0005634">
    <property type="term" value="C:nucleus"/>
    <property type="evidence" value="ECO:0007669"/>
    <property type="project" value="TreeGrafter"/>
</dbReference>